<evidence type="ECO:0000256" key="13">
    <source>
        <dbReference type="ARBA" id="ARBA00047899"/>
    </source>
</evidence>
<evidence type="ECO:0000256" key="14">
    <source>
        <dbReference type="ARBA" id="ARBA00048679"/>
    </source>
</evidence>
<evidence type="ECO:0000256" key="9">
    <source>
        <dbReference type="ARBA" id="ARBA00022840"/>
    </source>
</evidence>
<comment type="catalytic activity">
    <reaction evidence="14">
        <text>L-seryl-[protein] + ATP = O-phospho-L-seryl-[protein] + ADP + H(+)</text>
        <dbReference type="Rhea" id="RHEA:17989"/>
        <dbReference type="Rhea" id="RHEA-COMP:9863"/>
        <dbReference type="Rhea" id="RHEA-COMP:11604"/>
        <dbReference type="ChEBI" id="CHEBI:15378"/>
        <dbReference type="ChEBI" id="CHEBI:29999"/>
        <dbReference type="ChEBI" id="CHEBI:30616"/>
        <dbReference type="ChEBI" id="CHEBI:83421"/>
        <dbReference type="ChEBI" id="CHEBI:456216"/>
        <dbReference type="EC" id="2.7.11.1"/>
    </reaction>
</comment>
<organism evidence="18 19">
    <name type="scientific">Rhododendron griersonianum</name>
    <dbReference type="NCBI Taxonomy" id="479676"/>
    <lineage>
        <taxon>Eukaryota</taxon>
        <taxon>Viridiplantae</taxon>
        <taxon>Streptophyta</taxon>
        <taxon>Embryophyta</taxon>
        <taxon>Tracheophyta</taxon>
        <taxon>Spermatophyta</taxon>
        <taxon>Magnoliopsida</taxon>
        <taxon>eudicotyledons</taxon>
        <taxon>Gunneridae</taxon>
        <taxon>Pentapetalae</taxon>
        <taxon>asterids</taxon>
        <taxon>Ericales</taxon>
        <taxon>Ericaceae</taxon>
        <taxon>Ericoideae</taxon>
        <taxon>Rhodoreae</taxon>
        <taxon>Rhododendron</taxon>
    </lineage>
</organism>
<evidence type="ECO:0000256" key="1">
    <source>
        <dbReference type="ARBA" id="ARBA00004479"/>
    </source>
</evidence>
<proteinExistence type="predicted"/>
<gene>
    <name evidence="18" type="ORF">RHGRI_028021</name>
</gene>
<evidence type="ECO:0000259" key="17">
    <source>
        <dbReference type="Pfam" id="PF11721"/>
    </source>
</evidence>
<dbReference type="Gene3D" id="2.60.120.430">
    <property type="entry name" value="Galactose-binding lectin"/>
    <property type="match status" value="1"/>
</dbReference>
<dbReference type="GO" id="GO:0005524">
    <property type="term" value="F:ATP binding"/>
    <property type="evidence" value="ECO:0007669"/>
    <property type="project" value="UniProtKB-KW"/>
</dbReference>
<dbReference type="FunFam" id="3.80.10.10:FF:000766">
    <property type="entry name" value="Os05g0263100 protein"/>
    <property type="match status" value="1"/>
</dbReference>
<dbReference type="InterPro" id="IPR001611">
    <property type="entry name" value="Leu-rich_rpt"/>
</dbReference>
<comment type="caution">
    <text evidence="18">The sequence shown here is derived from an EMBL/GenBank/DDBJ whole genome shotgun (WGS) entry which is preliminary data.</text>
</comment>
<evidence type="ECO:0000256" key="11">
    <source>
        <dbReference type="ARBA" id="ARBA00023170"/>
    </source>
</evidence>
<dbReference type="Gene3D" id="1.10.510.10">
    <property type="entry name" value="Transferase(Phosphotransferase) domain 1"/>
    <property type="match status" value="1"/>
</dbReference>
<dbReference type="Pfam" id="PF11721">
    <property type="entry name" value="Malectin"/>
    <property type="match status" value="1"/>
</dbReference>
<evidence type="ECO:0000256" key="15">
    <source>
        <dbReference type="SAM" id="MobiDB-lite"/>
    </source>
</evidence>
<dbReference type="InterPro" id="IPR021720">
    <property type="entry name" value="Malectin_dom"/>
</dbReference>
<name>A0AAV6IEJ4_9ERIC</name>
<evidence type="ECO:0000256" key="3">
    <source>
        <dbReference type="ARBA" id="ARBA00022553"/>
    </source>
</evidence>
<evidence type="ECO:0000256" key="6">
    <source>
        <dbReference type="ARBA" id="ARBA00022729"/>
    </source>
</evidence>
<evidence type="ECO:0000256" key="4">
    <source>
        <dbReference type="ARBA" id="ARBA00022614"/>
    </source>
</evidence>
<comment type="catalytic activity">
    <reaction evidence="13">
        <text>L-threonyl-[protein] + ATP = O-phospho-L-threonyl-[protein] + ADP + H(+)</text>
        <dbReference type="Rhea" id="RHEA:46608"/>
        <dbReference type="Rhea" id="RHEA-COMP:11060"/>
        <dbReference type="Rhea" id="RHEA-COMP:11605"/>
        <dbReference type="ChEBI" id="CHEBI:15378"/>
        <dbReference type="ChEBI" id="CHEBI:30013"/>
        <dbReference type="ChEBI" id="CHEBI:30616"/>
        <dbReference type="ChEBI" id="CHEBI:61977"/>
        <dbReference type="ChEBI" id="CHEBI:456216"/>
        <dbReference type="EC" id="2.7.11.1"/>
    </reaction>
</comment>
<keyword evidence="4" id="KW-0433">Leucine-rich repeat</keyword>
<evidence type="ECO:0000256" key="10">
    <source>
        <dbReference type="ARBA" id="ARBA00023136"/>
    </source>
</evidence>
<dbReference type="AlphaFoldDB" id="A0AAV6IEJ4"/>
<dbReference type="InterPro" id="IPR051824">
    <property type="entry name" value="LRR_Rcpt-Like_S/T_Kinase"/>
</dbReference>
<evidence type="ECO:0000256" key="16">
    <source>
        <dbReference type="SAM" id="SignalP"/>
    </source>
</evidence>
<keyword evidence="7" id="KW-0677">Repeat</keyword>
<evidence type="ECO:0000256" key="5">
    <source>
        <dbReference type="ARBA" id="ARBA00022679"/>
    </source>
</evidence>
<evidence type="ECO:0000256" key="2">
    <source>
        <dbReference type="ARBA" id="ARBA00012513"/>
    </source>
</evidence>
<keyword evidence="6 16" id="KW-0732">Signal</keyword>
<dbReference type="Pfam" id="PF13855">
    <property type="entry name" value="LRR_8"/>
    <property type="match status" value="1"/>
</dbReference>
<dbReference type="Proteomes" id="UP000823749">
    <property type="component" value="Chromosome 10"/>
</dbReference>
<accession>A0AAV6IEJ4</accession>
<evidence type="ECO:0000256" key="7">
    <source>
        <dbReference type="ARBA" id="ARBA00022737"/>
    </source>
</evidence>
<feature type="domain" description="Malectin" evidence="17">
    <location>
        <begin position="445"/>
        <end position="569"/>
    </location>
</feature>
<evidence type="ECO:0000313" key="19">
    <source>
        <dbReference type="Proteomes" id="UP000823749"/>
    </source>
</evidence>
<dbReference type="InterPro" id="IPR032675">
    <property type="entry name" value="LRR_dom_sf"/>
</dbReference>
<keyword evidence="11" id="KW-0675">Receptor</keyword>
<dbReference type="GO" id="GO:0005886">
    <property type="term" value="C:plasma membrane"/>
    <property type="evidence" value="ECO:0007669"/>
    <property type="project" value="TreeGrafter"/>
</dbReference>
<feature type="chain" id="PRO_5043652728" description="non-specific serine/threonine protein kinase" evidence="16">
    <location>
        <begin position="33"/>
        <end position="718"/>
    </location>
</feature>
<dbReference type="PANTHER" id="PTHR48006:SF62">
    <property type="entry name" value="LEUCINE-RICH REPEAT TRANSMEMBRANE PROTEIN KINASE"/>
    <property type="match status" value="1"/>
</dbReference>
<dbReference type="FunFam" id="3.80.10.10:FF:000041">
    <property type="entry name" value="LRR receptor-like serine/threonine-protein kinase ERECTA"/>
    <property type="match status" value="1"/>
</dbReference>
<sequence>MKRLKMAGSFVWMMMTMITILGLQLQVEVARAQNQTRPLNGTTPASEVNALNSIYRKWGFLASNQLIITAEPCTGFATDNTSLAVENEDYNPGFKCKCNGTVCHITGLKVYALGVGGQIPDELWSLSYLNDLNLAQNYLTGPVSPSIGNLTRMQYMTLGHNSLSGEVPKELGKLTELRTLAFSTNNFSGPLPLELGKLTKLELLYFDSSGVSGPIPSTFSALQNLLVMWAQDNELTGSIPDFIGSWSKLIQLRFQGNSLVGPIPSTFSDLTALMDLRISDLANGGSSLAFLKDMKFLNVLILRNNNISGSIPSNIGDYQRLSHLDLSFNSLTGLIPDSLFTLSSLSYLFLGNNKFTGNIPQQKSTSLLYMRSKVDSKSRKIMPRKSKRHRLSSILPIYKKEGNEHNLVANNFTIGITNNSVLPSGLSCLQRNFPCGRNLPGYDNFSVKCGGPETISRNQIIYERDNETLGPATYYVTSTNRWAVSNVGRFGDNNNSKYTSNSSSQFFAKTSDAELFQTARISPASLRYYGLGLVNGNYTVSLQFAEITILNPKGWESLGRRVFDIYIQGGTRHKLSPQSAGNGGLGLGPNFGSCSLKAWHLHQNNNEVELVDANLSEFNKEEVKRLIGVALLCTQSSPQTRPSMSRAVAMLLADIEVSAVTSQPGYLISDWKFNDTTSFMSADTQTTKTDHSHYSSTSSTSVTADRDSKPMLQEIIGE</sequence>
<evidence type="ECO:0000256" key="12">
    <source>
        <dbReference type="ARBA" id="ARBA00023180"/>
    </source>
</evidence>
<keyword evidence="8" id="KW-0547">Nucleotide-binding</keyword>
<keyword evidence="19" id="KW-1185">Reference proteome</keyword>
<reference evidence="18" key="1">
    <citation type="submission" date="2020-08" db="EMBL/GenBank/DDBJ databases">
        <title>Plant Genome Project.</title>
        <authorList>
            <person name="Zhang R.-G."/>
        </authorList>
    </citation>
    <scope>NUCLEOTIDE SEQUENCE</scope>
    <source>
        <strain evidence="18">WSP0</strain>
        <tissue evidence="18">Leaf</tissue>
    </source>
</reference>
<keyword evidence="9" id="KW-0067">ATP-binding</keyword>
<evidence type="ECO:0000256" key="8">
    <source>
        <dbReference type="ARBA" id="ARBA00022741"/>
    </source>
</evidence>
<comment type="subcellular location">
    <subcellularLocation>
        <location evidence="1">Membrane</location>
        <topology evidence="1">Single-pass type I membrane protein</topology>
    </subcellularLocation>
</comment>
<feature type="compositionally biased region" description="Low complexity" evidence="15">
    <location>
        <begin position="694"/>
        <end position="703"/>
    </location>
</feature>
<dbReference type="EMBL" id="JACTNZ010000010">
    <property type="protein sequence ID" value="KAG5526941.1"/>
    <property type="molecule type" value="Genomic_DNA"/>
</dbReference>
<feature type="signal peptide" evidence="16">
    <location>
        <begin position="1"/>
        <end position="32"/>
    </location>
</feature>
<keyword evidence="3" id="KW-0597">Phosphoprotein</keyword>
<dbReference type="EC" id="2.7.11.1" evidence="2"/>
<dbReference type="PANTHER" id="PTHR48006">
    <property type="entry name" value="LEUCINE-RICH REPEAT-CONTAINING PROTEIN DDB_G0281931-RELATED"/>
    <property type="match status" value="1"/>
</dbReference>
<dbReference type="Gene3D" id="3.80.10.10">
    <property type="entry name" value="Ribonuclease Inhibitor"/>
    <property type="match status" value="1"/>
</dbReference>
<dbReference type="SUPFAM" id="SSF52058">
    <property type="entry name" value="L domain-like"/>
    <property type="match status" value="1"/>
</dbReference>
<keyword evidence="10" id="KW-0472">Membrane</keyword>
<keyword evidence="12" id="KW-0325">Glycoprotein</keyword>
<dbReference type="GO" id="GO:0004674">
    <property type="term" value="F:protein serine/threonine kinase activity"/>
    <property type="evidence" value="ECO:0007669"/>
    <property type="project" value="UniProtKB-EC"/>
</dbReference>
<evidence type="ECO:0000313" key="18">
    <source>
        <dbReference type="EMBL" id="KAG5526941.1"/>
    </source>
</evidence>
<protein>
    <recommendedName>
        <fullName evidence="2">non-specific serine/threonine protein kinase</fullName>
        <ecNumber evidence="2">2.7.11.1</ecNumber>
    </recommendedName>
</protein>
<keyword evidence="5" id="KW-0808">Transferase</keyword>
<feature type="region of interest" description="Disordered" evidence="15">
    <location>
        <begin position="684"/>
        <end position="709"/>
    </location>
</feature>